<dbReference type="RefSeq" id="WP_341366005.1">
    <property type="nucleotide sequence ID" value="NZ_CP150951.2"/>
</dbReference>
<gene>
    <name evidence="3" type="ORF">AABB29_13440</name>
</gene>
<dbReference type="PROSITE" id="PS51257">
    <property type="entry name" value="PROKAR_LIPOPROTEIN"/>
    <property type="match status" value="1"/>
</dbReference>
<sequence length="278" mass="28540">MNLRISSQVFLLAILGVSACSNSSSEANATPGTNGLDYGALGQELSDAEGAAVTMRSANFQTGDDTGATTATITLDEGFFNGDLDGTIEIFGETVVITDGVGKLANGQDVRLTYDSSQSGTYAAALDATVSEMSDINGGASYVLGFETNPDTVDARTGSVTYSGDFQVAGSLDGSTTLVAYEGDITVVVDFTADAADFELDGVLNSTTDVTMDASQLELFGNGISGDLECLEGCADSVSEVDATFYGPNADELGGILEINIEVDEDLYLGAGTFVITP</sequence>
<keyword evidence="4" id="KW-1185">Reference proteome</keyword>
<dbReference type="EMBL" id="CP150951">
    <property type="protein sequence ID" value="WZC47885.1"/>
    <property type="molecule type" value="Genomic_DNA"/>
</dbReference>
<feature type="chain" id="PRO_5047432308" evidence="1">
    <location>
        <begin position="30"/>
        <end position="278"/>
    </location>
</feature>
<evidence type="ECO:0000313" key="4">
    <source>
        <dbReference type="Proteomes" id="UP001440612"/>
    </source>
</evidence>
<reference evidence="4" key="1">
    <citation type="submission" date="2024-04" db="EMBL/GenBank/DDBJ databases">
        <title>Phylogenomic analyses of a clade within the roseobacter group suggest taxonomic reassignments of species of the genera Aestuariivita, Citreicella, Loktanella, Nautella, Pelagibaca, Ruegeria, Thalassobius, Thiobacimonas and Tropicibacter, and the proposal o.</title>
        <authorList>
            <person name="Jeon C.O."/>
        </authorList>
    </citation>
    <scope>NUCLEOTIDE SEQUENCE [LARGE SCALE GENOMIC DNA]</scope>
    <source>
        <strain evidence="4">BS5-3</strain>
    </source>
</reference>
<dbReference type="InterPro" id="IPR001677">
    <property type="entry name" value="TbpB_B_D"/>
</dbReference>
<organism evidence="3 4">
    <name type="scientific">Yoonia phaeophyticola</name>
    <dbReference type="NCBI Taxonomy" id="3137369"/>
    <lineage>
        <taxon>Bacteria</taxon>
        <taxon>Pseudomonadati</taxon>
        <taxon>Pseudomonadota</taxon>
        <taxon>Alphaproteobacteria</taxon>
        <taxon>Rhodobacterales</taxon>
        <taxon>Paracoccaceae</taxon>
        <taxon>Yoonia</taxon>
    </lineage>
</organism>
<name>A0ABZ2V5S3_9RHOB</name>
<evidence type="ECO:0000256" key="1">
    <source>
        <dbReference type="SAM" id="SignalP"/>
    </source>
</evidence>
<dbReference type="SUPFAM" id="SSF56925">
    <property type="entry name" value="OMPA-like"/>
    <property type="match status" value="1"/>
</dbReference>
<feature type="signal peptide" evidence="1">
    <location>
        <begin position="1"/>
        <end position="29"/>
    </location>
</feature>
<accession>A0ABZ2V5S3</accession>
<evidence type="ECO:0000313" key="3">
    <source>
        <dbReference type="EMBL" id="WZC47885.1"/>
    </source>
</evidence>
<dbReference type="Proteomes" id="UP001440612">
    <property type="component" value="Chromosome"/>
</dbReference>
<dbReference type="InterPro" id="IPR011250">
    <property type="entry name" value="OMP/PagP_B-barrel"/>
</dbReference>
<proteinExistence type="predicted"/>
<feature type="domain" description="Transferrin-binding protein B C-lobe/N-lobe beta-barrel" evidence="2">
    <location>
        <begin position="157"/>
        <end position="257"/>
    </location>
</feature>
<dbReference type="Pfam" id="PF01298">
    <property type="entry name" value="TbpB_B_D"/>
    <property type="match status" value="1"/>
</dbReference>
<dbReference type="Gene3D" id="2.40.160.90">
    <property type="match status" value="1"/>
</dbReference>
<protein>
    <submittedName>
        <fullName evidence="3">Transferrin-binding protein-like solute binding protein</fullName>
    </submittedName>
</protein>
<evidence type="ECO:0000259" key="2">
    <source>
        <dbReference type="Pfam" id="PF01298"/>
    </source>
</evidence>
<keyword evidence="1" id="KW-0732">Signal</keyword>